<dbReference type="RefSeq" id="WP_277867956.1">
    <property type="nucleotide sequence ID" value="NZ_JAKKUT010000007.1"/>
</dbReference>
<keyword evidence="3" id="KW-1185">Reference proteome</keyword>
<reference evidence="2" key="1">
    <citation type="journal article" date="2022" name="Genome Biol. Evol.">
        <title>A New Gene Family Diagnostic for Intracellular Biomineralization of Amorphous Ca Carbonates by Cyanobacteria.</title>
        <authorList>
            <person name="Benzerara K."/>
            <person name="Duprat E."/>
            <person name="Bitard-Feildel T."/>
            <person name="Caumes G."/>
            <person name="Cassier-Chauvat C."/>
            <person name="Chauvat F."/>
            <person name="Dezi M."/>
            <person name="Diop S.I."/>
            <person name="Gaschignard G."/>
            <person name="Gorgen S."/>
            <person name="Gugger M."/>
            <person name="Lopez-Garcia P."/>
            <person name="Millet M."/>
            <person name="Skouri-Panet F."/>
            <person name="Moreira D."/>
            <person name="Callebaut I."/>
        </authorList>
    </citation>
    <scope>NUCLEOTIDE SEQUENCE</scope>
    <source>
        <strain evidence="2">G9</strain>
    </source>
</reference>
<proteinExistence type="predicted"/>
<dbReference type="Pfam" id="PF05258">
    <property type="entry name" value="DciA"/>
    <property type="match status" value="1"/>
</dbReference>
<reference evidence="2" key="2">
    <citation type="submission" date="2022-01" db="EMBL/GenBank/DDBJ databases">
        <authorList>
            <person name="Zivanovic Y."/>
            <person name="Moreira D."/>
            <person name="Lopez-Garcia P."/>
        </authorList>
    </citation>
    <scope>NUCLEOTIDE SEQUENCE</scope>
    <source>
        <strain evidence="2">G9</strain>
    </source>
</reference>
<gene>
    <name evidence="2" type="ORF">L3556_13995</name>
</gene>
<evidence type="ECO:0000313" key="3">
    <source>
        <dbReference type="Proteomes" id="UP001154265"/>
    </source>
</evidence>
<feature type="compositionally biased region" description="Low complexity" evidence="1">
    <location>
        <begin position="107"/>
        <end position="120"/>
    </location>
</feature>
<comment type="caution">
    <text evidence="2">The sequence shown here is derived from an EMBL/GenBank/DDBJ whole genome shotgun (WGS) entry which is preliminary data.</text>
</comment>
<accession>A0ABT6F2G3</accession>
<feature type="region of interest" description="Disordered" evidence="1">
    <location>
        <begin position="97"/>
        <end position="139"/>
    </location>
</feature>
<dbReference type="InterPro" id="IPR007922">
    <property type="entry name" value="DciA-like"/>
</dbReference>
<name>A0ABT6F2G3_9SYNE</name>
<organism evidence="2 3">
    <name type="scientific">Candidatus Synechococcus calcipolaris G9</name>
    <dbReference type="NCBI Taxonomy" id="1497997"/>
    <lineage>
        <taxon>Bacteria</taxon>
        <taxon>Bacillati</taxon>
        <taxon>Cyanobacteriota</taxon>
        <taxon>Cyanophyceae</taxon>
        <taxon>Synechococcales</taxon>
        <taxon>Synechococcaceae</taxon>
        <taxon>Synechococcus</taxon>
    </lineage>
</organism>
<dbReference type="PANTHER" id="PTHR36456:SF1">
    <property type="entry name" value="UPF0232 PROTEIN SCO3875"/>
    <property type="match status" value="1"/>
</dbReference>
<sequence>MGLTGIKILVQQAQTTPSWQNVQQFLQLAKQWPQIVGGVVAQQSRPIALTDQGILRVAVSSAVWAQTLTFERPRILLKLQDQYQLPIQDIHFSSRDWRSQGFKPKPKSNSNAASKLSSAAGISPNSGDAIQPPAPQTAKEAFEQWQQTLQRRAQKLNCCPQCHCPTPQGELDQWQRCSLCHARQKLINISQNILENP</sequence>
<dbReference type="PANTHER" id="PTHR36456">
    <property type="entry name" value="UPF0232 PROTEIN SCO3875"/>
    <property type="match status" value="1"/>
</dbReference>
<evidence type="ECO:0000256" key="1">
    <source>
        <dbReference type="SAM" id="MobiDB-lite"/>
    </source>
</evidence>
<evidence type="ECO:0000313" key="2">
    <source>
        <dbReference type="EMBL" id="MDG2992033.1"/>
    </source>
</evidence>
<dbReference type="Proteomes" id="UP001154265">
    <property type="component" value="Unassembled WGS sequence"/>
</dbReference>
<dbReference type="EMBL" id="JAKKUT010000007">
    <property type="protein sequence ID" value="MDG2992033.1"/>
    <property type="molecule type" value="Genomic_DNA"/>
</dbReference>
<protein>
    <submittedName>
        <fullName evidence="2">DUF721 domain-containing protein</fullName>
    </submittedName>
</protein>